<gene>
    <name evidence="6 9" type="primary">nadX</name>
    <name evidence="9" type="ORF">MBCUT_09530</name>
</gene>
<evidence type="ECO:0000256" key="5">
    <source>
        <dbReference type="ARBA" id="ARBA00023027"/>
    </source>
</evidence>
<evidence type="ECO:0000256" key="6">
    <source>
        <dbReference type="HAMAP-Rule" id="MF_01265"/>
    </source>
</evidence>
<accession>A0A166E4P0</accession>
<comment type="pathway">
    <text evidence="6">Cofactor biosynthesis; NAD(+) biosynthesis; iminoaspartate from L-aspartate (dehydrogenase route): step 1/1.</text>
</comment>
<dbReference type="InterPro" id="IPR020626">
    <property type="entry name" value="Asp_DH_prok"/>
</dbReference>
<dbReference type="Proteomes" id="UP000077275">
    <property type="component" value="Unassembled WGS sequence"/>
</dbReference>
<feature type="domain" description="Aspartate dehydrogenase" evidence="7">
    <location>
        <begin position="155"/>
        <end position="240"/>
    </location>
</feature>
<dbReference type="UniPathway" id="UPA00253">
    <property type="reaction ID" value="UER00456"/>
</dbReference>
<evidence type="ECO:0000313" key="9">
    <source>
        <dbReference type="EMBL" id="KZX16275.1"/>
    </source>
</evidence>
<dbReference type="GO" id="GO:0016639">
    <property type="term" value="F:oxidoreductase activity, acting on the CH-NH2 group of donors, NAD or NADP as acceptor"/>
    <property type="evidence" value="ECO:0007669"/>
    <property type="project" value="UniProtKB-UniRule"/>
</dbReference>
<dbReference type="PANTHER" id="PTHR31873:SF6">
    <property type="entry name" value="ASPARTATE DEHYDROGENASE DOMAIN-CONTAINING PROTEIN"/>
    <property type="match status" value="1"/>
</dbReference>
<dbReference type="GO" id="GO:0050661">
    <property type="term" value="F:NADP binding"/>
    <property type="evidence" value="ECO:0007669"/>
    <property type="project" value="UniProtKB-UniRule"/>
</dbReference>
<protein>
    <recommendedName>
        <fullName evidence="6">L-aspartate dehydrogenase</fullName>
        <ecNumber evidence="6">1.4.1.21</ecNumber>
    </recommendedName>
</protein>
<evidence type="ECO:0000256" key="1">
    <source>
        <dbReference type="ARBA" id="ARBA00008331"/>
    </source>
</evidence>
<dbReference type="Gene3D" id="3.30.360.10">
    <property type="entry name" value="Dihydrodipicolinate Reductase, domain 2"/>
    <property type="match status" value="1"/>
</dbReference>
<keyword evidence="5 6" id="KW-0520">NAD</keyword>
<dbReference type="GO" id="GO:0009435">
    <property type="term" value="P:NAD+ biosynthetic process"/>
    <property type="evidence" value="ECO:0007669"/>
    <property type="project" value="UniProtKB-UniRule"/>
</dbReference>
<dbReference type="HAMAP" id="MF_01265">
    <property type="entry name" value="NadX"/>
    <property type="match status" value="1"/>
</dbReference>
<keyword evidence="10" id="KW-1185">Reference proteome</keyword>
<dbReference type="NCBIfam" id="TIGR03855">
    <property type="entry name" value="NAD_NadX"/>
    <property type="match status" value="1"/>
</dbReference>
<organism evidence="9 10">
    <name type="scientific">Methanobrevibacter cuticularis</name>
    <dbReference type="NCBI Taxonomy" id="47311"/>
    <lineage>
        <taxon>Archaea</taxon>
        <taxon>Methanobacteriati</taxon>
        <taxon>Methanobacteriota</taxon>
        <taxon>Methanomada group</taxon>
        <taxon>Methanobacteria</taxon>
        <taxon>Methanobacteriales</taxon>
        <taxon>Methanobacteriaceae</taxon>
        <taxon>Methanobrevibacter</taxon>
    </lineage>
</organism>
<evidence type="ECO:0000256" key="2">
    <source>
        <dbReference type="ARBA" id="ARBA00022642"/>
    </source>
</evidence>
<dbReference type="NCBIfam" id="NF009830">
    <property type="entry name" value="PRK13304.1"/>
    <property type="match status" value="1"/>
</dbReference>
<feature type="binding site" evidence="6">
    <location>
        <position position="121"/>
    </location>
    <ligand>
        <name>NAD(+)</name>
        <dbReference type="ChEBI" id="CHEBI:57540"/>
    </ligand>
</feature>
<keyword evidence="3 6" id="KW-0521">NADP</keyword>
<dbReference type="NCBIfam" id="NF009829">
    <property type="entry name" value="PRK13303.1-4"/>
    <property type="match status" value="1"/>
</dbReference>
<evidence type="ECO:0000256" key="3">
    <source>
        <dbReference type="ARBA" id="ARBA00022857"/>
    </source>
</evidence>
<dbReference type="InterPro" id="IPR022487">
    <property type="entry name" value="Asp_DH_arc"/>
</dbReference>
<dbReference type="SUPFAM" id="SSF55347">
    <property type="entry name" value="Glyceraldehyde-3-phosphate dehydrogenase-like, C-terminal domain"/>
    <property type="match status" value="1"/>
</dbReference>
<dbReference type="EMBL" id="LWMW01000096">
    <property type="protein sequence ID" value="KZX16275.1"/>
    <property type="molecule type" value="Genomic_DNA"/>
</dbReference>
<comment type="similarity">
    <text evidence="1 6">Belongs to the L-aspartate dehydrogenase family.</text>
</comment>
<sequence>MIVGILGCGAIANIIVNNFLARENGINIKYFYDHDIKKAENLARISDGIAVLNIDDMVDHVDLVLEAASPISVEKFALNILKKGKDIIVMSIGALMDKKLRNELIEVATEHNSRIFAPSGAIVGLDGIKAASIGNIRKVNLTTRKPPRSLGKDNNEEEVLYEGKASEAVKKFPTNINVAAALSIACNRDVDVKIIIDPSVDKNVHEVIVEGDFGQFKTRTENLPCETNPKTSMLAAFSAIKLLKSLNENFIMGT</sequence>
<evidence type="ECO:0000259" key="7">
    <source>
        <dbReference type="Pfam" id="PF01958"/>
    </source>
</evidence>
<dbReference type="GO" id="GO:0051287">
    <property type="term" value="F:NAD binding"/>
    <property type="evidence" value="ECO:0007669"/>
    <property type="project" value="UniProtKB-UniRule"/>
</dbReference>
<dbReference type="PIRSF" id="PIRSF005227">
    <property type="entry name" value="Asp_dh_NAD_syn"/>
    <property type="match status" value="1"/>
</dbReference>
<dbReference type="PANTHER" id="PTHR31873">
    <property type="entry name" value="L-ASPARTATE DEHYDROGENASE-RELATED"/>
    <property type="match status" value="1"/>
</dbReference>
<dbReference type="SUPFAM" id="SSF51735">
    <property type="entry name" value="NAD(P)-binding Rossmann-fold domains"/>
    <property type="match status" value="1"/>
</dbReference>
<dbReference type="InterPro" id="IPR002811">
    <property type="entry name" value="Asp_DH"/>
</dbReference>
<dbReference type="PATRIC" id="fig|47311.3.peg.1053"/>
<dbReference type="GO" id="GO:0033735">
    <property type="term" value="F:aspartate dehydrogenase [NAD(P)+] activity"/>
    <property type="evidence" value="ECO:0007669"/>
    <property type="project" value="UniProtKB-EC"/>
</dbReference>
<comment type="miscellaneous">
    <text evidence="6">The iminoaspartate product is unstable in aqueous solution and can decompose to oxaloacetate and ammonia.</text>
</comment>
<dbReference type="InterPro" id="IPR005106">
    <property type="entry name" value="Asp/hSer_DH_NAD-bd"/>
</dbReference>
<evidence type="ECO:0000313" key="10">
    <source>
        <dbReference type="Proteomes" id="UP000077275"/>
    </source>
</evidence>
<evidence type="ECO:0000259" key="8">
    <source>
        <dbReference type="Pfam" id="PF03447"/>
    </source>
</evidence>
<keyword evidence="4 6" id="KW-0560">Oxidoreductase</keyword>
<dbReference type="RefSeq" id="WP_067259524.1">
    <property type="nucleotide sequence ID" value="NZ_LWMW01000096.1"/>
</dbReference>
<dbReference type="InterPro" id="IPR036291">
    <property type="entry name" value="NAD(P)-bd_dom_sf"/>
</dbReference>
<dbReference type="Pfam" id="PF01958">
    <property type="entry name" value="Asp_DH_C"/>
    <property type="match status" value="1"/>
</dbReference>
<feature type="active site" evidence="6">
    <location>
        <position position="205"/>
    </location>
</feature>
<evidence type="ECO:0000256" key="4">
    <source>
        <dbReference type="ARBA" id="ARBA00023002"/>
    </source>
</evidence>
<proteinExistence type="inferred from homology"/>
<dbReference type="InterPro" id="IPR011182">
    <property type="entry name" value="L-Asp_DH"/>
</dbReference>
<feature type="domain" description="Aspartate/homoserine dehydrogenase NAD-binding" evidence="8">
    <location>
        <begin position="7"/>
        <end position="117"/>
    </location>
</feature>
<dbReference type="Pfam" id="PF03447">
    <property type="entry name" value="NAD_binding_3"/>
    <property type="match status" value="1"/>
</dbReference>
<comment type="caution">
    <text evidence="9">The sequence shown here is derived from an EMBL/GenBank/DDBJ whole genome shotgun (WGS) entry which is preliminary data.</text>
</comment>
<feature type="binding site" evidence="6">
    <location>
        <position position="177"/>
    </location>
    <ligand>
        <name>NAD(+)</name>
        <dbReference type="ChEBI" id="CHEBI:57540"/>
    </ligand>
</feature>
<dbReference type="OrthoDB" id="15415at2157"/>
<comment type="catalytic activity">
    <reaction evidence="6">
        <text>L-aspartate + NAD(+) + H2O = oxaloacetate + NH4(+) + NADH + H(+)</text>
        <dbReference type="Rhea" id="RHEA:11788"/>
        <dbReference type="ChEBI" id="CHEBI:15377"/>
        <dbReference type="ChEBI" id="CHEBI:15378"/>
        <dbReference type="ChEBI" id="CHEBI:16452"/>
        <dbReference type="ChEBI" id="CHEBI:28938"/>
        <dbReference type="ChEBI" id="CHEBI:29991"/>
        <dbReference type="ChEBI" id="CHEBI:57540"/>
        <dbReference type="ChEBI" id="CHEBI:57945"/>
        <dbReference type="EC" id="1.4.1.21"/>
    </reaction>
</comment>
<comment type="catalytic activity">
    <reaction evidence="6">
        <text>L-aspartate + NADP(+) + H2O = oxaloacetate + NH4(+) + NADPH + H(+)</text>
        <dbReference type="Rhea" id="RHEA:11784"/>
        <dbReference type="ChEBI" id="CHEBI:15377"/>
        <dbReference type="ChEBI" id="CHEBI:15378"/>
        <dbReference type="ChEBI" id="CHEBI:16452"/>
        <dbReference type="ChEBI" id="CHEBI:28938"/>
        <dbReference type="ChEBI" id="CHEBI:29991"/>
        <dbReference type="ChEBI" id="CHEBI:57783"/>
        <dbReference type="ChEBI" id="CHEBI:58349"/>
        <dbReference type="EC" id="1.4.1.21"/>
    </reaction>
</comment>
<dbReference type="STRING" id="47311.MBCUT_09530"/>
<dbReference type="EC" id="1.4.1.21" evidence="6"/>
<reference evidence="9 10" key="1">
    <citation type="submission" date="2016-04" db="EMBL/GenBank/DDBJ databases">
        <title>Genome sequence of Methanobrevibacter cuticularis DSM 11139.</title>
        <authorList>
            <person name="Poehlein A."/>
            <person name="Seedorf H."/>
            <person name="Daniel R."/>
        </authorList>
    </citation>
    <scope>NUCLEOTIDE SEQUENCE [LARGE SCALE GENOMIC DNA]</scope>
    <source>
        <strain evidence="9 10">DSM 11139</strain>
    </source>
</reference>
<dbReference type="Gene3D" id="3.40.50.720">
    <property type="entry name" value="NAD(P)-binding Rossmann-like Domain"/>
    <property type="match status" value="1"/>
</dbReference>
<keyword evidence="2 6" id="KW-0662">Pyridine nucleotide biosynthesis</keyword>
<dbReference type="AlphaFoldDB" id="A0A166E4P0"/>
<comment type="function">
    <text evidence="6">Specifically catalyzes the NAD or NADP-dependent dehydrogenation of L-aspartate to iminoaspartate.</text>
</comment>
<name>A0A166E4P0_9EURY</name>